<sequence>MGKPRRPRSRVRYSTITELAWAFLNDAVAYGDDPAEFGGSRFALWSLEFDFEIGTGRGVTKELWDAHGAAVVQRWAIEKPGTRPRQWWNFEAPRCDLKSYPTDHTPPDGRRWAEPRRRLGGTGTPVHEIAASVPSFRFGIPAVWFEPWEKPAGLQRGDLLEAHYADMARRGVPIDPNDPPVFEAQATYLERHGLLLPGERRRLTDEDFTPEKVI</sequence>
<dbReference type="EMBL" id="BJYU01000499">
    <property type="protein sequence ID" value="GEO19404.1"/>
    <property type="molecule type" value="Genomic_DNA"/>
</dbReference>
<reference evidence="2 3" key="1">
    <citation type="submission" date="2019-07" db="EMBL/GenBank/DDBJ databases">
        <title>Whole genome shotgun sequence of Microvirga aerophila NBRC 106136.</title>
        <authorList>
            <person name="Hosoyama A."/>
            <person name="Uohara A."/>
            <person name="Ohji S."/>
            <person name="Ichikawa N."/>
        </authorList>
    </citation>
    <scope>NUCLEOTIDE SEQUENCE [LARGE SCALE GENOMIC DNA]</scope>
    <source>
        <strain evidence="2 3">NBRC 106136</strain>
    </source>
</reference>
<feature type="region of interest" description="Disordered" evidence="1">
    <location>
        <begin position="99"/>
        <end position="118"/>
    </location>
</feature>
<comment type="caution">
    <text evidence="2">The sequence shown here is derived from an EMBL/GenBank/DDBJ whole genome shotgun (WGS) entry which is preliminary data.</text>
</comment>
<dbReference type="RefSeq" id="WP_147023530.1">
    <property type="nucleotide sequence ID" value="NZ_BJYU01000499.1"/>
</dbReference>
<evidence type="ECO:0000256" key="1">
    <source>
        <dbReference type="SAM" id="MobiDB-lite"/>
    </source>
</evidence>
<evidence type="ECO:0000313" key="2">
    <source>
        <dbReference type="EMBL" id="GEO19404.1"/>
    </source>
</evidence>
<evidence type="ECO:0000313" key="3">
    <source>
        <dbReference type="Proteomes" id="UP000321085"/>
    </source>
</evidence>
<accession>A0A512C5A6</accession>
<organism evidence="2 3">
    <name type="scientific">Microvirga aerophila</name>
    <dbReference type="NCBI Taxonomy" id="670291"/>
    <lineage>
        <taxon>Bacteria</taxon>
        <taxon>Pseudomonadati</taxon>
        <taxon>Pseudomonadota</taxon>
        <taxon>Alphaproteobacteria</taxon>
        <taxon>Hyphomicrobiales</taxon>
        <taxon>Methylobacteriaceae</taxon>
        <taxon>Microvirga</taxon>
    </lineage>
</organism>
<keyword evidence="3" id="KW-1185">Reference proteome</keyword>
<gene>
    <name evidence="2" type="ORF">MAE02_71000</name>
</gene>
<dbReference type="Proteomes" id="UP000321085">
    <property type="component" value="Unassembled WGS sequence"/>
</dbReference>
<name>A0A512C5A6_9HYPH</name>
<proteinExistence type="predicted"/>
<feature type="compositionally biased region" description="Basic and acidic residues" evidence="1">
    <location>
        <begin position="105"/>
        <end position="117"/>
    </location>
</feature>
<dbReference type="AlphaFoldDB" id="A0A512C5A6"/>
<protein>
    <submittedName>
        <fullName evidence="2">Uncharacterized protein</fullName>
    </submittedName>
</protein>